<evidence type="ECO:0000259" key="2">
    <source>
        <dbReference type="Pfam" id="PF13548"/>
    </source>
</evidence>
<gene>
    <name evidence="3" type="ORF">I5M27_13540</name>
</gene>
<reference evidence="3 4" key="1">
    <citation type="submission" date="2020-12" db="EMBL/GenBank/DDBJ databases">
        <title>Bacterial novel species Adhaeribacter sp. BT258 isolated from soil.</title>
        <authorList>
            <person name="Jung H.-Y."/>
        </authorList>
    </citation>
    <scope>NUCLEOTIDE SEQUENCE [LARGE SCALE GENOMIC DNA]</scope>
    <source>
        <strain evidence="3 4">BT258</strain>
    </source>
</reference>
<evidence type="ECO:0000256" key="1">
    <source>
        <dbReference type="SAM" id="Phobius"/>
    </source>
</evidence>
<dbReference type="EMBL" id="JAEHFX010000007">
    <property type="protein sequence ID" value="MBK0404012.1"/>
    <property type="molecule type" value="Genomic_DNA"/>
</dbReference>
<keyword evidence="1" id="KW-0472">Membrane</keyword>
<dbReference type="RefSeq" id="WP_200506851.1">
    <property type="nucleotide sequence ID" value="NZ_JAEHFX010000007.1"/>
</dbReference>
<name>A0ABS1C3T8_9BACT</name>
<evidence type="ECO:0000313" key="4">
    <source>
        <dbReference type="Proteomes" id="UP000644147"/>
    </source>
</evidence>
<keyword evidence="1" id="KW-0812">Transmembrane</keyword>
<keyword evidence="4" id="KW-1185">Reference proteome</keyword>
<dbReference type="InterPro" id="IPR025196">
    <property type="entry name" value="DUF4126"/>
</dbReference>
<protein>
    <submittedName>
        <fullName evidence="3">DUF4126 family protein</fullName>
    </submittedName>
</protein>
<accession>A0ABS1C3T8</accession>
<organism evidence="3 4">
    <name type="scientific">Adhaeribacter terrigena</name>
    <dbReference type="NCBI Taxonomy" id="2793070"/>
    <lineage>
        <taxon>Bacteria</taxon>
        <taxon>Pseudomonadati</taxon>
        <taxon>Bacteroidota</taxon>
        <taxon>Cytophagia</taxon>
        <taxon>Cytophagales</taxon>
        <taxon>Hymenobacteraceae</taxon>
        <taxon>Adhaeribacter</taxon>
    </lineage>
</organism>
<feature type="transmembrane region" description="Helical" evidence="1">
    <location>
        <begin position="105"/>
        <end position="125"/>
    </location>
</feature>
<dbReference type="Pfam" id="PF13548">
    <property type="entry name" value="DUF4126"/>
    <property type="match status" value="1"/>
</dbReference>
<proteinExistence type="predicted"/>
<evidence type="ECO:0000313" key="3">
    <source>
        <dbReference type="EMBL" id="MBK0404012.1"/>
    </source>
</evidence>
<comment type="caution">
    <text evidence="3">The sequence shown here is derived from an EMBL/GenBank/DDBJ whole genome shotgun (WGS) entry which is preliminary data.</text>
</comment>
<feature type="domain" description="DUF4126" evidence="2">
    <location>
        <begin position="9"/>
        <end position="119"/>
    </location>
</feature>
<sequence>MNSTNSNLQAIGLGAIAGMRAMAAPALLSHFLTNDPAGALYNTRLRYLQRPMVATSLKFLAGAELIGDKLPMTGDRISVQQLIPRIISGAIVGATVAGANEKPKVNGALLGVAGAVVAAYGFFYLRKKLGQESGLPNMVLGLAEDAIMASGGIALMNKTAD</sequence>
<dbReference type="Proteomes" id="UP000644147">
    <property type="component" value="Unassembled WGS sequence"/>
</dbReference>
<keyword evidence="1" id="KW-1133">Transmembrane helix</keyword>